<keyword evidence="2 5" id="KW-0689">Ribosomal protein</keyword>
<dbReference type="Pfam" id="PF11138">
    <property type="entry name" value="DUF2911"/>
    <property type="match status" value="1"/>
</dbReference>
<dbReference type="Proteomes" id="UP001484239">
    <property type="component" value="Unassembled WGS sequence"/>
</dbReference>
<keyword evidence="8" id="KW-1185">Reference proteome</keyword>
<comment type="similarity">
    <text evidence="1 5">Belongs to the bacterial ribosomal protein bL33 family.</text>
</comment>
<name>A0ABU9EE72_9BACT</name>
<evidence type="ECO:0000256" key="5">
    <source>
        <dbReference type="HAMAP-Rule" id="MF_00294"/>
    </source>
</evidence>
<evidence type="ECO:0000313" key="7">
    <source>
        <dbReference type="EMBL" id="MEK9501800.1"/>
    </source>
</evidence>
<accession>A0ABU9EE72</accession>
<dbReference type="Gene3D" id="2.20.28.120">
    <property type="entry name" value="Ribosomal protein L33"/>
    <property type="match status" value="1"/>
</dbReference>
<dbReference type="EMBL" id="JBBHLI010000007">
    <property type="protein sequence ID" value="MEK9501800.1"/>
    <property type="molecule type" value="Genomic_DNA"/>
</dbReference>
<dbReference type="InterPro" id="IPR011332">
    <property type="entry name" value="Ribosomal_zn-bd"/>
</dbReference>
<evidence type="ECO:0000256" key="3">
    <source>
        <dbReference type="ARBA" id="ARBA00023274"/>
    </source>
</evidence>
<sequence>MNRIVPSRALLFVALALVAPASATRAQIVASEAASLHQSVSGTDFELLYSRPSLRGRTTIFGGIHPIGESWTGGANDATELRISNDVTMGGVTVPAGAYSVWFDVVEGDAWRMMLHEDTAMFHAPHPPIDEAQILVPVSRETESEVVETLSWTFEDLTWNGATLALAWGTERLRVEVEVDPGITLALSEEEAGRYVGEWRIDDSMSRMPAEQAEEMLADPDASDALRDYARAMRDVPTERVVRIVQDPESGWLFRTDPRFAEVWAAFMMTDPTDERFDLLVRRGDGFFHTAQGVGGELRSYYPDFMSMAEFRFDDDGRAISFEVRNPDDEVTMTGVRVGGGAGEVVDVGCALSCTESGHRYHTTTNMRTHPVRLELRKYDPVLRRHVVFKETK</sequence>
<protein>
    <recommendedName>
        <fullName evidence="4 5">Large ribosomal subunit protein bL33</fullName>
    </recommendedName>
</protein>
<dbReference type="NCBIfam" id="NF001860">
    <property type="entry name" value="PRK00595.1"/>
    <property type="match status" value="1"/>
</dbReference>
<dbReference type="InterPro" id="IPR001705">
    <property type="entry name" value="Ribosomal_bL33"/>
</dbReference>
<evidence type="ECO:0000256" key="1">
    <source>
        <dbReference type="ARBA" id="ARBA00007596"/>
    </source>
</evidence>
<feature type="chain" id="PRO_5047339064" description="Large ribosomal subunit protein bL33" evidence="6">
    <location>
        <begin position="24"/>
        <end position="393"/>
    </location>
</feature>
<dbReference type="HAMAP" id="MF_00294">
    <property type="entry name" value="Ribosomal_bL33"/>
    <property type="match status" value="1"/>
</dbReference>
<reference evidence="7 8" key="1">
    <citation type="submission" date="2024-02" db="EMBL/GenBank/DDBJ databases">
        <title>A novel Gemmatimonadota bacterium.</title>
        <authorList>
            <person name="Du Z.-J."/>
            <person name="Ye Y.-Q."/>
        </authorList>
    </citation>
    <scope>NUCLEOTIDE SEQUENCE [LARGE SCALE GENOMIC DNA]</scope>
    <source>
        <strain evidence="7 8">DH-20</strain>
    </source>
</reference>
<dbReference type="NCBIfam" id="TIGR01023">
    <property type="entry name" value="rpmG_bact"/>
    <property type="match status" value="1"/>
</dbReference>
<dbReference type="InterPro" id="IPR038584">
    <property type="entry name" value="Ribosomal_bL33_sf"/>
</dbReference>
<evidence type="ECO:0000256" key="2">
    <source>
        <dbReference type="ARBA" id="ARBA00022980"/>
    </source>
</evidence>
<evidence type="ECO:0000256" key="4">
    <source>
        <dbReference type="ARBA" id="ARBA00035176"/>
    </source>
</evidence>
<dbReference type="GO" id="GO:0005840">
    <property type="term" value="C:ribosome"/>
    <property type="evidence" value="ECO:0007669"/>
    <property type="project" value="UniProtKB-KW"/>
</dbReference>
<evidence type="ECO:0000256" key="6">
    <source>
        <dbReference type="SAM" id="SignalP"/>
    </source>
</evidence>
<organism evidence="7 8">
    <name type="scientific">Gaopeijia maritima</name>
    <dbReference type="NCBI Taxonomy" id="3119007"/>
    <lineage>
        <taxon>Bacteria</taxon>
        <taxon>Pseudomonadati</taxon>
        <taxon>Gemmatimonadota</taxon>
        <taxon>Longimicrobiia</taxon>
        <taxon>Gaopeijiales</taxon>
        <taxon>Gaopeijiaceae</taxon>
        <taxon>Gaopeijia</taxon>
    </lineage>
</organism>
<dbReference type="RefSeq" id="WP_405287181.1">
    <property type="nucleotide sequence ID" value="NZ_JBBHLI010000007.1"/>
</dbReference>
<keyword evidence="3 5" id="KW-0687">Ribonucleoprotein</keyword>
<comment type="caution">
    <text evidence="7">The sequence shown here is derived from an EMBL/GenBank/DDBJ whole genome shotgun (WGS) entry which is preliminary data.</text>
</comment>
<dbReference type="SUPFAM" id="SSF57829">
    <property type="entry name" value="Zn-binding ribosomal proteins"/>
    <property type="match status" value="1"/>
</dbReference>
<evidence type="ECO:0000313" key="8">
    <source>
        <dbReference type="Proteomes" id="UP001484239"/>
    </source>
</evidence>
<dbReference type="Pfam" id="PF00471">
    <property type="entry name" value="Ribosomal_L33"/>
    <property type="match status" value="1"/>
</dbReference>
<gene>
    <name evidence="5 7" type="primary">rpmG</name>
    <name evidence="7" type="ORF">WI372_12485</name>
</gene>
<keyword evidence="6" id="KW-0732">Signal</keyword>
<proteinExistence type="inferred from homology"/>
<feature type="signal peptide" evidence="6">
    <location>
        <begin position="1"/>
        <end position="23"/>
    </location>
</feature>
<dbReference type="InterPro" id="IPR021314">
    <property type="entry name" value="DUF2911"/>
</dbReference>